<comment type="caution">
    <text evidence="1">The sequence shown here is derived from an EMBL/GenBank/DDBJ whole genome shotgun (WGS) entry which is preliminary data.</text>
</comment>
<dbReference type="OrthoDB" id="2068443at2"/>
<sequence>MNILGKAVKHKTFGDGTIQKLEKNHIIISFSVGNKTFVFPDAFFSFLTTTDEELNFLVGELLEERQKQKLLAHEKKVKELQQKALFRSIAPAAKAKTRKGKRANVAFKCNFCDGGKSKEQIGFYGVCSDKMIYNNIKIENRTWCNAEDCPCLEYLKGEITREKLDSYCQDNGIVCYESQMLKDWKAFAGVVQNGKRKGKAMKLQQVQKNSLCVLTTRTPGTGENERFIFALFLVDDIYEGDEQEEGYVSTTSKYKIKLSPQEAKKMLFWNYHSNGNKPKNPAWSSGLHRYFTDEEAVQILKAVVEIKKETADSYLAVDFLEYYCGINGIAGNTVGEARGALKR</sequence>
<name>A0A136WEK1_9FIRM</name>
<protein>
    <submittedName>
        <fullName evidence="1">Uncharacterized protein</fullName>
    </submittedName>
</protein>
<dbReference type="RefSeq" id="WP_083531908.1">
    <property type="nucleotide sequence ID" value="NZ_LRVM01000004.1"/>
</dbReference>
<keyword evidence="2" id="KW-1185">Reference proteome</keyword>
<evidence type="ECO:0000313" key="2">
    <source>
        <dbReference type="Proteomes" id="UP000070539"/>
    </source>
</evidence>
<reference evidence="1 2" key="1">
    <citation type="submission" date="2016-01" db="EMBL/GenBank/DDBJ databases">
        <title>Genome sequence of Clostridium neopropionicum X4, DSM-3847.</title>
        <authorList>
            <person name="Poehlein A."/>
            <person name="Beck M.H."/>
            <person name="Bengelsdorf F.R."/>
            <person name="Daniel R."/>
            <person name="Duerre P."/>
        </authorList>
    </citation>
    <scope>NUCLEOTIDE SEQUENCE [LARGE SCALE GENOMIC DNA]</scope>
    <source>
        <strain evidence="1 2">DSM-3847</strain>
    </source>
</reference>
<proteinExistence type="predicted"/>
<accession>A0A136WEK1</accession>
<evidence type="ECO:0000313" key="1">
    <source>
        <dbReference type="EMBL" id="KXL52930.1"/>
    </source>
</evidence>
<dbReference type="AlphaFoldDB" id="A0A136WEK1"/>
<dbReference type="PATRIC" id="fig|36847.3.peg.1713"/>
<gene>
    <name evidence="1" type="ORF">CLNEO_14720</name>
</gene>
<organism evidence="1 2">
    <name type="scientific">Anaerotignum neopropionicum</name>
    <dbReference type="NCBI Taxonomy" id="36847"/>
    <lineage>
        <taxon>Bacteria</taxon>
        <taxon>Bacillati</taxon>
        <taxon>Bacillota</taxon>
        <taxon>Clostridia</taxon>
        <taxon>Lachnospirales</taxon>
        <taxon>Anaerotignaceae</taxon>
        <taxon>Anaerotignum</taxon>
    </lineage>
</organism>
<dbReference type="STRING" id="36847.CLNEO_14720"/>
<dbReference type="EMBL" id="LRVM01000004">
    <property type="protein sequence ID" value="KXL52930.1"/>
    <property type="molecule type" value="Genomic_DNA"/>
</dbReference>
<dbReference type="Proteomes" id="UP000070539">
    <property type="component" value="Unassembled WGS sequence"/>
</dbReference>